<proteinExistence type="predicted"/>
<feature type="transmembrane region" description="Helical" evidence="1">
    <location>
        <begin position="71"/>
        <end position="100"/>
    </location>
</feature>
<comment type="caution">
    <text evidence="2">The sequence shown here is derived from an EMBL/GenBank/DDBJ whole genome shotgun (WGS) entry which is preliminary data.</text>
</comment>
<dbReference type="AlphaFoldDB" id="A0A813DA58"/>
<keyword evidence="1" id="KW-0812">Transmembrane</keyword>
<evidence type="ECO:0000313" key="2">
    <source>
        <dbReference type="EMBL" id="CAE8585351.1"/>
    </source>
</evidence>
<dbReference type="EMBL" id="CAJNNV010001585">
    <property type="protein sequence ID" value="CAE8585351.1"/>
    <property type="molecule type" value="Genomic_DNA"/>
</dbReference>
<keyword evidence="3" id="KW-1185">Reference proteome</keyword>
<organism evidence="2 3">
    <name type="scientific">Polarella glacialis</name>
    <name type="common">Dinoflagellate</name>
    <dbReference type="NCBI Taxonomy" id="89957"/>
    <lineage>
        <taxon>Eukaryota</taxon>
        <taxon>Sar</taxon>
        <taxon>Alveolata</taxon>
        <taxon>Dinophyceae</taxon>
        <taxon>Suessiales</taxon>
        <taxon>Suessiaceae</taxon>
        <taxon>Polarella</taxon>
    </lineage>
</organism>
<gene>
    <name evidence="2" type="ORF">PGLA1383_LOCUS4260</name>
</gene>
<protein>
    <submittedName>
        <fullName evidence="2">Uncharacterized protein</fullName>
    </submittedName>
</protein>
<evidence type="ECO:0000313" key="3">
    <source>
        <dbReference type="Proteomes" id="UP000654075"/>
    </source>
</evidence>
<sequence>MYSNPSAEFYPRFQYALHTCMLQQCLIQASVEGMLIVHFSVSLTRAVFPTIYLFIMHFRNNGVWPGPQFRVVVVLCVLVGGCFVFAFCWLFVLCFCFLFGCCLKCHSPEQPS</sequence>
<keyword evidence="1" id="KW-0472">Membrane</keyword>
<name>A0A813DA58_POLGL</name>
<keyword evidence="1" id="KW-1133">Transmembrane helix</keyword>
<reference evidence="2" key="1">
    <citation type="submission" date="2021-02" db="EMBL/GenBank/DDBJ databases">
        <authorList>
            <person name="Dougan E. K."/>
            <person name="Rhodes N."/>
            <person name="Thang M."/>
            <person name="Chan C."/>
        </authorList>
    </citation>
    <scope>NUCLEOTIDE SEQUENCE</scope>
</reference>
<feature type="transmembrane region" description="Helical" evidence="1">
    <location>
        <begin position="36"/>
        <end position="59"/>
    </location>
</feature>
<dbReference type="Proteomes" id="UP000654075">
    <property type="component" value="Unassembled WGS sequence"/>
</dbReference>
<evidence type="ECO:0000256" key="1">
    <source>
        <dbReference type="SAM" id="Phobius"/>
    </source>
</evidence>
<accession>A0A813DA58</accession>